<dbReference type="Pfam" id="PF00379">
    <property type="entry name" value="Chitin_bind_4"/>
    <property type="match status" value="1"/>
</dbReference>
<evidence type="ECO:0000256" key="2">
    <source>
        <dbReference type="PROSITE-ProRule" id="PRU00497"/>
    </source>
</evidence>
<dbReference type="OrthoDB" id="7363665at2759"/>
<evidence type="ECO:0000256" key="1">
    <source>
        <dbReference type="ARBA" id="ARBA00022729"/>
    </source>
</evidence>
<dbReference type="PROSITE" id="PS51155">
    <property type="entry name" value="CHIT_BIND_RR_2"/>
    <property type="match status" value="1"/>
</dbReference>
<sequence>MRSLLLLLSLIGLALAAAPRGSIRYNPGRDAQILSYENEIEEGGNYRYRVVQSDGTEQEARSELRNAGREDEFLSVVGSYSWVGPDDLAYTVKYSADDERFKPEIQQPPGGAVPLAKYRLHDLKITFSITNRPFTGRSQRTQAPGRRPPTGAGDEMSTGPGGDETSYPLGYKTTVQPAIIAKPQSPP</sequence>
<dbReference type="Proteomes" id="UP000299102">
    <property type="component" value="Unassembled WGS sequence"/>
</dbReference>
<evidence type="ECO:0000313" key="6">
    <source>
        <dbReference type="Proteomes" id="UP000299102"/>
    </source>
</evidence>
<comment type="caution">
    <text evidence="5">The sequence shown here is derived from an EMBL/GenBank/DDBJ whole genome shotgun (WGS) entry which is preliminary data.</text>
</comment>
<feature type="chain" id="PRO_5020029997" evidence="4">
    <location>
        <begin position="17"/>
        <end position="187"/>
    </location>
</feature>
<feature type="compositionally biased region" description="Polar residues" evidence="3">
    <location>
        <begin position="130"/>
        <end position="142"/>
    </location>
</feature>
<keyword evidence="2" id="KW-0193">Cuticle</keyword>
<feature type="signal peptide" evidence="4">
    <location>
        <begin position="1"/>
        <end position="16"/>
    </location>
</feature>
<accession>A0A4C1YBU7</accession>
<keyword evidence="1 4" id="KW-0732">Signal</keyword>
<keyword evidence="6" id="KW-1185">Reference proteome</keyword>
<evidence type="ECO:0000313" key="5">
    <source>
        <dbReference type="EMBL" id="GBP72129.1"/>
    </source>
</evidence>
<dbReference type="EMBL" id="BGZK01001134">
    <property type="protein sequence ID" value="GBP72129.1"/>
    <property type="molecule type" value="Genomic_DNA"/>
</dbReference>
<protein>
    <submittedName>
        <fullName evidence="5">Flexible cuticle protein 12</fullName>
    </submittedName>
</protein>
<reference evidence="5 6" key="1">
    <citation type="journal article" date="2019" name="Commun. Biol.">
        <title>The bagworm genome reveals a unique fibroin gene that provides high tensile strength.</title>
        <authorList>
            <person name="Kono N."/>
            <person name="Nakamura H."/>
            <person name="Ohtoshi R."/>
            <person name="Tomita M."/>
            <person name="Numata K."/>
            <person name="Arakawa K."/>
        </authorList>
    </citation>
    <scope>NUCLEOTIDE SEQUENCE [LARGE SCALE GENOMIC DNA]</scope>
</reference>
<feature type="region of interest" description="Disordered" evidence="3">
    <location>
        <begin position="130"/>
        <end position="187"/>
    </location>
</feature>
<organism evidence="5 6">
    <name type="scientific">Eumeta variegata</name>
    <name type="common">Bagworm moth</name>
    <name type="synonym">Eumeta japonica</name>
    <dbReference type="NCBI Taxonomy" id="151549"/>
    <lineage>
        <taxon>Eukaryota</taxon>
        <taxon>Metazoa</taxon>
        <taxon>Ecdysozoa</taxon>
        <taxon>Arthropoda</taxon>
        <taxon>Hexapoda</taxon>
        <taxon>Insecta</taxon>
        <taxon>Pterygota</taxon>
        <taxon>Neoptera</taxon>
        <taxon>Endopterygota</taxon>
        <taxon>Lepidoptera</taxon>
        <taxon>Glossata</taxon>
        <taxon>Ditrysia</taxon>
        <taxon>Tineoidea</taxon>
        <taxon>Psychidae</taxon>
        <taxon>Oiketicinae</taxon>
        <taxon>Eumeta</taxon>
    </lineage>
</organism>
<dbReference type="GO" id="GO:0042302">
    <property type="term" value="F:structural constituent of cuticle"/>
    <property type="evidence" value="ECO:0007669"/>
    <property type="project" value="UniProtKB-UniRule"/>
</dbReference>
<evidence type="ECO:0000256" key="3">
    <source>
        <dbReference type="SAM" id="MobiDB-lite"/>
    </source>
</evidence>
<evidence type="ECO:0000256" key="4">
    <source>
        <dbReference type="SAM" id="SignalP"/>
    </source>
</evidence>
<gene>
    <name evidence="5" type="primary">CP12</name>
    <name evidence="5" type="ORF">EVAR_49312_1</name>
</gene>
<dbReference type="AlphaFoldDB" id="A0A4C1YBU7"/>
<name>A0A4C1YBU7_EUMVA</name>
<dbReference type="InterPro" id="IPR000618">
    <property type="entry name" value="Insect_cuticle"/>
</dbReference>
<proteinExistence type="predicted"/>